<evidence type="ECO:0000256" key="6">
    <source>
        <dbReference type="PIRSR" id="PIRSR602401-1"/>
    </source>
</evidence>
<keyword evidence="7" id="KW-0560">Oxidoreductase</keyword>
<dbReference type="AlphaFoldDB" id="A0AAJ0FLN4"/>
<dbReference type="CDD" id="cd20615">
    <property type="entry name" value="CYP_GliC-like"/>
    <property type="match status" value="1"/>
</dbReference>
<evidence type="ECO:0000256" key="3">
    <source>
        <dbReference type="ARBA" id="ARBA00022617"/>
    </source>
</evidence>
<evidence type="ECO:0000313" key="9">
    <source>
        <dbReference type="EMBL" id="KAK1767548.1"/>
    </source>
</evidence>
<accession>A0AAJ0FLN4</accession>
<dbReference type="Gene3D" id="1.10.630.10">
    <property type="entry name" value="Cytochrome P450"/>
    <property type="match status" value="1"/>
</dbReference>
<evidence type="ECO:0000256" key="5">
    <source>
        <dbReference type="ARBA" id="ARBA00023004"/>
    </source>
</evidence>
<evidence type="ECO:0000256" key="8">
    <source>
        <dbReference type="SAM" id="Phobius"/>
    </source>
</evidence>
<keyword evidence="5 6" id="KW-0408">Iron</keyword>
<keyword evidence="7" id="KW-0503">Monooxygenase</keyword>
<dbReference type="GO" id="GO:0016705">
    <property type="term" value="F:oxidoreductase activity, acting on paired donors, with incorporation or reduction of molecular oxygen"/>
    <property type="evidence" value="ECO:0007669"/>
    <property type="project" value="InterPro"/>
</dbReference>
<comment type="cofactor">
    <cofactor evidence="1 6">
        <name>heme</name>
        <dbReference type="ChEBI" id="CHEBI:30413"/>
    </cofactor>
</comment>
<comment type="caution">
    <text evidence="9">The sequence shown here is derived from an EMBL/GenBank/DDBJ whole genome shotgun (WGS) entry which is preliminary data.</text>
</comment>
<organism evidence="9 10">
    <name type="scientific">Phialemonium atrogriseum</name>
    <dbReference type="NCBI Taxonomy" id="1093897"/>
    <lineage>
        <taxon>Eukaryota</taxon>
        <taxon>Fungi</taxon>
        <taxon>Dikarya</taxon>
        <taxon>Ascomycota</taxon>
        <taxon>Pezizomycotina</taxon>
        <taxon>Sordariomycetes</taxon>
        <taxon>Sordariomycetidae</taxon>
        <taxon>Cephalothecales</taxon>
        <taxon>Cephalothecaceae</taxon>
        <taxon>Phialemonium</taxon>
    </lineage>
</organism>
<feature type="transmembrane region" description="Helical" evidence="8">
    <location>
        <begin position="12"/>
        <end position="31"/>
    </location>
</feature>
<dbReference type="InterPro" id="IPR036396">
    <property type="entry name" value="Cyt_P450_sf"/>
</dbReference>
<evidence type="ECO:0000256" key="7">
    <source>
        <dbReference type="RuleBase" id="RU000461"/>
    </source>
</evidence>
<keyword evidence="3 6" id="KW-0349">Heme</keyword>
<dbReference type="GeneID" id="85311095"/>
<dbReference type="GO" id="GO:0004497">
    <property type="term" value="F:monooxygenase activity"/>
    <property type="evidence" value="ECO:0007669"/>
    <property type="project" value="UniProtKB-KW"/>
</dbReference>
<dbReference type="Proteomes" id="UP001244011">
    <property type="component" value="Unassembled WGS sequence"/>
</dbReference>
<evidence type="ECO:0000256" key="2">
    <source>
        <dbReference type="ARBA" id="ARBA00010617"/>
    </source>
</evidence>
<keyword evidence="10" id="KW-1185">Reference proteome</keyword>
<dbReference type="PROSITE" id="PS00086">
    <property type="entry name" value="CYTOCHROME_P450"/>
    <property type="match status" value="1"/>
</dbReference>
<keyword evidence="8" id="KW-0812">Transmembrane</keyword>
<sequence length="527" mass="59714">MKIEHLIPDDPSLLAQWAALAVLSLIAYWVLRYCGVWILETITQNVLAAINPGVLRQGKPISGPKWTIPNGQVIDKLLNGQAKSEEWRKYGPVYRVWAGSHPEIVITTPEDLKIFHSDSDKHGKPLYQNLGWFVGQVLGRCVGLLEGDEWRHRRQIFDPPFRHAASIARIGVTESAAKAFVESLPSLAAAADGAASDSKPGAEREKKGDNKEPFTLHAVSAFMKFPFYLAAGVVYGDMTDEEERELWDLAQKHMALLPYFVIGGPYRLSAGRWVDRTAYRKLNEYLVGWRNCHERMVERRRATGVSVPLLSYWDEYEAGNITLDELLHTMDEMLMANLDVTTHVLTWCITLVADHDDAQRELREEIAANKHNFHEYLTRSDTHLHRCFYESLRLRPLAVFNIGASAPSVKNFHGVLVKPNTMVLVDVLAINVRNKFWGPDSASFDPSRFKNIKQSDLRYNLTVFGFGHRKCLGQYLGAHMIKAAVAHLFDQYEILVTDGRKADGNYKIHKESWVPMADVRVQLTKLG</sequence>
<gene>
    <name evidence="9" type="ORF">QBC33DRAFT_538612</name>
</gene>
<dbReference type="PANTHER" id="PTHR24305">
    <property type="entry name" value="CYTOCHROME P450"/>
    <property type="match status" value="1"/>
</dbReference>
<keyword evidence="8" id="KW-1133">Transmembrane helix</keyword>
<name>A0AAJ0FLN4_9PEZI</name>
<dbReference type="InterPro" id="IPR001128">
    <property type="entry name" value="Cyt_P450"/>
</dbReference>
<proteinExistence type="inferred from homology"/>
<feature type="binding site" description="axial binding residue" evidence="6">
    <location>
        <position position="471"/>
    </location>
    <ligand>
        <name>heme</name>
        <dbReference type="ChEBI" id="CHEBI:30413"/>
    </ligand>
    <ligandPart>
        <name>Fe</name>
        <dbReference type="ChEBI" id="CHEBI:18248"/>
    </ligandPart>
</feature>
<keyword evidence="4 6" id="KW-0479">Metal-binding</keyword>
<evidence type="ECO:0000313" key="10">
    <source>
        <dbReference type="Proteomes" id="UP001244011"/>
    </source>
</evidence>
<reference evidence="9" key="1">
    <citation type="submission" date="2023-06" db="EMBL/GenBank/DDBJ databases">
        <title>Genome-scale phylogeny and comparative genomics of the fungal order Sordariales.</title>
        <authorList>
            <consortium name="Lawrence Berkeley National Laboratory"/>
            <person name="Hensen N."/>
            <person name="Bonometti L."/>
            <person name="Westerberg I."/>
            <person name="Brannstrom I.O."/>
            <person name="Guillou S."/>
            <person name="Cros-Aarteil S."/>
            <person name="Calhoun S."/>
            <person name="Haridas S."/>
            <person name="Kuo A."/>
            <person name="Mondo S."/>
            <person name="Pangilinan J."/>
            <person name="Riley R."/>
            <person name="Labutti K."/>
            <person name="Andreopoulos B."/>
            <person name="Lipzen A."/>
            <person name="Chen C."/>
            <person name="Yanf M."/>
            <person name="Daum C."/>
            <person name="Ng V."/>
            <person name="Clum A."/>
            <person name="Steindorff A."/>
            <person name="Ohm R."/>
            <person name="Martin F."/>
            <person name="Silar P."/>
            <person name="Natvig D."/>
            <person name="Lalanne C."/>
            <person name="Gautier V."/>
            <person name="Ament-Velasquez S.L."/>
            <person name="Kruys A."/>
            <person name="Hutchinson M.I."/>
            <person name="Powell A.J."/>
            <person name="Barry K."/>
            <person name="Miller A.N."/>
            <person name="Grigoriev I.V."/>
            <person name="Debuchy R."/>
            <person name="Gladieux P."/>
            <person name="Thoren M.H."/>
            <person name="Johannesson H."/>
        </authorList>
    </citation>
    <scope>NUCLEOTIDE SEQUENCE</scope>
    <source>
        <strain evidence="9">8032-3</strain>
    </source>
</reference>
<comment type="similarity">
    <text evidence="2 7">Belongs to the cytochrome P450 family.</text>
</comment>
<protein>
    <submittedName>
        <fullName evidence="9">Cytochrome P450</fullName>
    </submittedName>
</protein>
<dbReference type="InterPro" id="IPR017972">
    <property type="entry name" value="Cyt_P450_CS"/>
</dbReference>
<dbReference type="GO" id="GO:0020037">
    <property type="term" value="F:heme binding"/>
    <property type="evidence" value="ECO:0007669"/>
    <property type="project" value="InterPro"/>
</dbReference>
<dbReference type="SUPFAM" id="SSF48264">
    <property type="entry name" value="Cytochrome P450"/>
    <property type="match status" value="1"/>
</dbReference>
<evidence type="ECO:0000256" key="4">
    <source>
        <dbReference type="ARBA" id="ARBA00022723"/>
    </source>
</evidence>
<dbReference type="EMBL" id="MU839008">
    <property type="protein sequence ID" value="KAK1767548.1"/>
    <property type="molecule type" value="Genomic_DNA"/>
</dbReference>
<evidence type="ECO:0000256" key="1">
    <source>
        <dbReference type="ARBA" id="ARBA00001971"/>
    </source>
</evidence>
<dbReference type="InterPro" id="IPR050121">
    <property type="entry name" value="Cytochrome_P450_monoxygenase"/>
</dbReference>
<dbReference type="Pfam" id="PF00067">
    <property type="entry name" value="p450"/>
    <property type="match status" value="1"/>
</dbReference>
<dbReference type="GO" id="GO:0005506">
    <property type="term" value="F:iron ion binding"/>
    <property type="evidence" value="ECO:0007669"/>
    <property type="project" value="InterPro"/>
</dbReference>
<keyword evidence="8" id="KW-0472">Membrane</keyword>
<dbReference type="RefSeq" id="XP_060283761.1">
    <property type="nucleotide sequence ID" value="XM_060427908.1"/>
</dbReference>
<dbReference type="PANTHER" id="PTHR24305:SF166">
    <property type="entry name" value="CYTOCHROME P450 12A4, MITOCHONDRIAL-RELATED"/>
    <property type="match status" value="1"/>
</dbReference>
<dbReference type="PRINTS" id="PR00463">
    <property type="entry name" value="EP450I"/>
</dbReference>
<dbReference type="InterPro" id="IPR002401">
    <property type="entry name" value="Cyt_P450_E_grp-I"/>
</dbReference>